<evidence type="ECO:0000313" key="1">
    <source>
        <dbReference type="EMBL" id="KAK7879435.1"/>
    </source>
</evidence>
<protein>
    <submittedName>
        <fullName evidence="1">Uncharacterized protein</fullName>
    </submittedName>
</protein>
<proteinExistence type="predicted"/>
<dbReference type="Proteomes" id="UP001460270">
    <property type="component" value="Unassembled WGS sequence"/>
</dbReference>
<evidence type="ECO:0000313" key="2">
    <source>
        <dbReference type="Proteomes" id="UP001460270"/>
    </source>
</evidence>
<comment type="caution">
    <text evidence="1">The sequence shown here is derived from an EMBL/GenBank/DDBJ whole genome shotgun (WGS) entry which is preliminary data.</text>
</comment>
<sequence length="172" mass="19842">MSSVQSCCCVTLNTNSRRPRASYLQLQTQQHVTDTDLRPDLRPQTGVTAELRPPFGVNEGVIVRSRLWSRVFEKVFHTNTTPSRCRRKVAAAEEKVKFAPGKKKSKFETLMTKEEIEEEQRSVPRPLYLHLAPPPQTHLHCTPQSMMGNLPEPLTLIKFYHRRKKQLCSDQM</sequence>
<keyword evidence="2" id="KW-1185">Reference proteome</keyword>
<organism evidence="1 2">
    <name type="scientific">Mugilogobius chulae</name>
    <name type="common">yellowstripe goby</name>
    <dbReference type="NCBI Taxonomy" id="88201"/>
    <lineage>
        <taxon>Eukaryota</taxon>
        <taxon>Metazoa</taxon>
        <taxon>Chordata</taxon>
        <taxon>Craniata</taxon>
        <taxon>Vertebrata</taxon>
        <taxon>Euteleostomi</taxon>
        <taxon>Actinopterygii</taxon>
        <taxon>Neopterygii</taxon>
        <taxon>Teleostei</taxon>
        <taxon>Neoteleostei</taxon>
        <taxon>Acanthomorphata</taxon>
        <taxon>Gobiaria</taxon>
        <taxon>Gobiiformes</taxon>
        <taxon>Gobioidei</taxon>
        <taxon>Gobiidae</taxon>
        <taxon>Gobionellinae</taxon>
        <taxon>Mugilogobius</taxon>
    </lineage>
</organism>
<name>A0AAW0MM96_9GOBI</name>
<accession>A0AAW0MM96</accession>
<gene>
    <name evidence="1" type="ORF">WMY93_033854</name>
</gene>
<dbReference type="EMBL" id="JBBPFD010000271">
    <property type="protein sequence ID" value="KAK7879435.1"/>
    <property type="molecule type" value="Genomic_DNA"/>
</dbReference>
<reference evidence="2" key="1">
    <citation type="submission" date="2024-04" db="EMBL/GenBank/DDBJ databases">
        <title>Salinicola lusitanus LLJ914,a marine bacterium isolated from the Okinawa Trough.</title>
        <authorList>
            <person name="Li J."/>
        </authorList>
    </citation>
    <scope>NUCLEOTIDE SEQUENCE [LARGE SCALE GENOMIC DNA]</scope>
</reference>
<dbReference type="AlphaFoldDB" id="A0AAW0MM96"/>